<evidence type="ECO:0000313" key="2">
    <source>
        <dbReference type="EMBL" id="WXB96749.1"/>
    </source>
</evidence>
<reference evidence="2 3" key="1">
    <citation type="submission" date="2024-02" db="EMBL/GenBank/DDBJ databases">
        <title>Seven novel Bacillus-like species.</title>
        <authorList>
            <person name="Liu G."/>
        </authorList>
    </citation>
    <scope>NUCLEOTIDE SEQUENCE [LARGE SCALE GENOMIC DNA]</scope>
    <source>
        <strain evidence="2 3">FJAT-52054</strain>
    </source>
</reference>
<evidence type="ECO:0000256" key="1">
    <source>
        <dbReference type="SAM" id="Phobius"/>
    </source>
</evidence>
<keyword evidence="1" id="KW-0812">Transmembrane</keyword>
<organism evidence="2 3">
    <name type="scientific">Metabacillus sediminis</name>
    <dbReference type="NCBI Taxonomy" id="3117746"/>
    <lineage>
        <taxon>Bacteria</taxon>
        <taxon>Bacillati</taxon>
        <taxon>Bacillota</taxon>
        <taxon>Bacilli</taxon>
        <taxon>Bacillales</taxon>
        <taxon>Bacillaceae</taxon>
        <taxon>Metabacillus</taxon>
    </lineage>
</organism>
<feature type="transmembrane region" description="Helical" evidence="1">
    <location>
        <begin position="217"/>
        <end position="235"/>
    </location>
</feature>
<feature type="transmembrane region" description="Helical" evidence="1">
    <location>
        <begin position="39"/>
        <end position="59"/>
    </location>
</feature>
<accession>A0ABZ2NH68</accession>
<feature type="transmembrane region" description="Helical" evidence="1">
    <location>
        <begin position="96"/>
        <end position="119"/>
    </location>
</feature>
<keyword evidence="1" id="KW-1133">Transmembrane helix</keyword>
<dbReference type="EMBL" id="CP147407">
    <property type="protein sequence ID" value="WXB96749.1"/>
    <property type="molecule type" value="Genomic_DNA"/>
</dbReference>
<keyword evidence="1" id="KW-0472">Membrane</keyword>
<name>A0ABZ2NH68_9BACI</name>
<proteinExistence type="predicted"/>
<feature type="transmembrane region" description="Helical" evidence="1">
    <location>
        <begin position="189"/>
        <end position="211"/>
    </location>
</feature>
<protein>
    <recommendedName>
        <fullName evidence="4">Beta-carotene 15,15'-monooxygenase</fullName>
    </recommendedName>
</protein>
<dbReference type="RefSeq" id="WP_338778870.1">
    <property type="nucleotide sequence ID" value="NZ_CP147407.1"/>
</dbReference>
<feature type="transmembrane region" description="Helical" evidence="1">
    <location>
        <begin position="9"/>
        <end position="27"/>
    </location>
</feature>
<evidence type="ECO:0000313" key="3">
    <source>
        <dbReference type="Proteomes" id="UP001377337"/>
    </source>
</evidence>
<dbReference type="Proteomes" id="UP001377337">
    <property type="component" value="Chromosome"/>
</dbReference>
<keyword evidence="3" id="KW-1185">Reference proteome</keyword>
<evidence type="ECO:0008006" key="4">
    <source>
        <dbReference type="Google" id="ProtNLM"/>
    </source>
</evidence>
<sequence length="345" mass="39570">MTALNKPRWGWMIFLSAIILGSNALIYRIPDFVAMTPEAAIGSLFDCILILPLAAYLLIIRKRYSLHWIVPVIMAGLAVSWLIIPMEYMVQFHYLKYVVTAGMAVLLGAEVFLLIQLVLKAAAILKDFKTQNSVSFFDRFEQAVSRQIKTSRLLPILSSEAALIYYSFFSWKKPSQAPNIFTFHKKTSVVAFNIMLIHALLIESIGFHVLLHSWNPVLSWILLVLNIYMIFLFIAEIQAFRLNPFVMTDQELHLQVGVMKRLTVDFKDILSVSYYQKPSIPDESLVFDGMPKEFAEEEPAIVIEFTHPVEAKLLYGFTKKVTKAHVRPDEPQLFYESLIRKLDCN</sequence>
<feature type="transmembrane region" description="Helical" evidence="1">
    <location>
        <begin position="66"/>
        <end position="84"/>
    </location>
</feature>
<gene>
    <name evidence="2" type="ORF">WCV65_19795</name>
</gene>